<dbReference type="AlphaFoldDB" id="A0A8S8XGL5"/>
<dbReference type="SUPFAM" id="SSF56176">
    <property type="entry name" value="FAD-binding/transporter-associated domain-like"/>
    <property type="match status" value="1"/>
</dbReference>
<reference evidence="4" key="1">
    <citation type="submission" date="2021-02" db="EMBL/GenBank/DDBJ databases">
        <title>Genome sequence of Rhodospirillales sp. strain TMPK1 isolated from soil.</title>
        <authorList>
            <person name="Nakai R."/>
            <person name="Kusada H."/>
            <person name="Tamaki H."/>
        </authorList>
    </citation>
    <scope>NUCLEOTIDE SEQUENCE</scope>
    <source>
        <strain evidence="4">TMPK1</strain>
    </source>
</reference>
<dbReference type="SUPFAM" id="SSF55103">
    <property type="entry name" value="FAD-linked oxidases, C-terminal domain"/>
    <property type="match status" value="1"/>
</dbReference>
<dbReference type="GO" id="GO:0003824">
    <property type="term" value="F:catalytic activity"/>
    <property type="evidence" value="ECO:0007669"/>
    <property type="project" value="InterPro"/>
</dbReference>
<keyword evidence="5" id="KW-1185">Reference proteome</keyword>
<dbReference type="InterPro" id="IPR016166">
    <property type="entry name" value="FAD-bd_PCMH"/>
</dbReference>
<organism evidence="4 5">
    <name type="scientific">Roseiterribacter gracilis</name>
    <dbReference type="NCBI Taxonomy" id="2812848"/>
    <lineage>
        <taxon>Bacteria</taxon>
        <taxon>Pseudomonadati</taxon>
        <taxon>Pseudomonadota</taxon>
        <taxon>Alphaproteobacteria</taxon>
        <taxon>Rhodospirillales</taxon>
        <taxon>Roseiterribacteraceae</taxon>
        <taxon>Roseiterribacter</taxon>
    </lineage>
</organism>
<name>A0A8S8XGL5_9PROT</name>
<accession>A0A8S8XGL5</accession>
<dbReference type="EMBL" id="BOPV01000001">
    <property type="protein sequence ID" value="GIL40265.1"/>
    <property type="molecule type" value="Genomic_DNA"/>
</dbReference>
<keyword evidence="1" id="KW-0285">Flavoprotein</keyword>
<dbReference type="InterPro" id="IPR016164">
    <property type="entry name" value="FAD-linked_Oxase-like_C"/>
</dbReference>
<sequence length="381" mass="40133">MTDLPNRLRPRDEADLAELVRSASGPLEPIGGATKRALGAPVAFEQGGATLLDLAAFDGIVAYEPAELTLTVGAATSLGVVQRELDAKQQMLAFEPMDPRVLLGSVGTPTVGGTVAAALSGPRRIKSGGARDHLLGLKAVNGRGEPFKAGGRVVKNVTGYDVPKLFAGSWGTLGVMTELTLKVLPAPETERTLLIDADDASIAISILSRALGSSHEVAGAAVVNGRAAIRIEGFGPSVAWRVDALARELGAPTIEVLDADISRAFWRDVRDVRPLATAPIVWRVSTTPSLAAAFVARVAQTTSLRALYDWGGGLIWLGLDAPHADAVRGALVDGHAMLFKAPAEIRARIPVFQPAPPTLADLERRVKQSFDPDNRLNPGRR</sequence>
<evidence type="ECO:0000313" key="5">
    <source>
        <dbReference type="Proteomes" id="UP000681075"/>
    </source>
</evidence>
<protein>
    <submittedName>
        <fullName evidence="4">2-hydroxy-acid oxidase</fullName>
    </submittedName>
</protein>
<feature type="domain" description="FAD-binding PCMH-type" evidence="3">
    <location>
        <begin position="1"/>
        <end position="186"/>
    </location>
</feature>
<dbReference type="Gene3D" id="3.30.465.10">
    <property type="match status" value="1"/>
</dbReference>
<dbReference type="PANTHER" id="PTHR11748">
    <property type="entry name" value="D-LACTATE DEHYDROGENASE"/>
    <property type="match status" value="1"/>
</dbReference>
<evidence type="ECO:0000313" key="4">
    <source>
        <dbReference type="EMBL" id="GIL40265.1"/>
    </source>
</evidence>
<dbReference type="PANTHER" id="PTHR11748:SF103">
    <property type="entry name" value="GLYCOLATE OXIDASE SUBUNIT GLCE"/>
    <property type="match status" value="1"/>
</dbReference>
<dbReference type="InterPro" id="IPR006094">
    <property type="entry name" value="Oxid_FAD_bind_N"/>
</dbReference>
<proteinExistence type="predicted"/>
<dbReference type="InterPro" id="IPR036318">
    <property type="entry name" value="FAD-bd_PCMH-like_sf"/>
</dbReference>
<dbReference type="RefSeq" id="WP_420243371.1">
    <property type="nucleotide sequence ID" value="NZ_BOPV01000001.1"/>
</dbReference>
<gene>
    <name evidence="4" type="ORF">TMPK1_25020</name>
</gene>
<comment type="caution">
    <text evidence="4">The sequence shown here is derived from an EMBL/GenBank/DDBJ whole genome shotgun (WGS) entry which is preliminary data.</text>
</comment>
<dbReference type="Proteomes" id="UP000681075">
    <property type="component" value="Unassembled WGS sequence"/>
</dbReference>
<dbReference type="InterPro" id="IPR016169">
    <property type="entry name" value="FAD-bd_PCMH_sub2"/>
</dbReference>
<dbReference type="GO" id="GO:0071949">
    <property type="term" value="F:FAD binding"/>
    <property type="evidence" value="ECO:0007669"/>
    <property type="project" value="InterPro"/>
</dbReference>
<dbReference type="PROSITE" id="PS51387">
    <property type="entry name" value="FAD_PCMH"/>
    <property type="match status" value="1"/>
</dbReference>
<evidence type="ECO:0000256" key="2">
    <source>
        <dbReference type="ARBA" id="ARBA00022827"/>
    </source>
</evidence>
<dbReference type="Pfam" id="PF01565">
    <property type="entry name" value="FAD_binding_4"/>
    <property type="match status" value="1"/>
</dbReference>
<keyword evidence="2" id="KW-0274">FAD</keyword>
<evidence type="ECO:0000259" key="3">
    <source>
        <dbReference type="PROSITE" id="PS51387"/>
    </source>
</evidence>
<evidence type="ECO:0000256" key="1">
    <source>
        <dbReference type="ARBA" id="ARBA00022630"/>
    </source>
</evidence>